<dbReference type="SMART" id="SM00581">
    <property type="entry name" value="PSP"/>
    <property type="match status" value="1"/>
</dbReference>
<dbReference type="eggNOG" id="KOG2673">
    <property type="taxonomic scope" value="Eukaryota"/>
</dbReference>
<accession>A0A0A0KSK4</accession>
<protein>
    <recommendedName>
        <fullName evidence="9">CCHC-type domain-containing protein</fullName>
    </recommendedName>
</protein>
<evidence type="ECO:0000256" key="2">
    <source>
        <dbReference type="ARBA" id="ARBA00007497"/>
    </source>
</evidence>
<feature type="region of interest" description="Disordered" evidence="8">
    <location>
        <begin position="182"/>
        <end position="206"/>
    </location>
</feature>
<feature type="compositionally biased region" description="Polar residues" evidence="8">
    <location>
        <begin position="379"/>
        <end position="393"/>
    </location>
</feature>
<dbReference type="PANTHER" id="PTHR13316">
    <property type="entry name" value="ZINC FINGER, CCHC DOMAIN CONTAINING 8"/>
    <property type="match status" value="1"/>
</dbReference>
<feature type="compositionally biased region" description="Acidic residues" evidence="8">
    <location>
        <begin position="455"/>
        <end position="466"/>
    </location>
</feature>
<evidence type="ECO:0000256" key="7">
    <source>
        <dbReference type="PROSITE-ProRule" id="PRU00047"/>
    </source>
</evidence>
<dbReference type="GO" id="GO:0005654">
    <property type="term" value="C:nucleoplasm"/>
    <property type="evidence" value="ECO:0007669"/>
    <property type="project" value="UniProtKB-SubCell"/>
</dbReference>
<keyword evidence="6" id="KW-0539">Nucleus</keyword>
<dbReference type="GO" id="GO:0006396">
    <property type="term" value="P:RNA processing"/>
    <property type="evidence" value="ECO:0000318"/>
    <property type="project" value="GO_Central"/>
</dbReference>
<reference evidence="10 11" key="4">
    <citation type="journal article" date="2011" name="BMC Genomics">
        <title>RNA-Seq improves annotation of protein-coding genes in the cucumber genome.</title>
        <authorList>
            <person name="Li Z."/>
            <person name="Zhang Z."/>
            <person name="Yan P."/>
            <person name="Huang S."/>
            <person name="Fei Z."/>
            <person name="Lin K."/>
        </authorList>
    </citation>
    <scope>NUCLEOTIDE SEQUENCE [LARGE SCALE GENOMIC DNA]</scope>
    <source>
        <strain evidence="11">cv. 9930</strain>
    </source>
</reference>
<feature type="compositionally biased region" description="Basic and acidic residues" evidence="8">
    <location>
        <begin position="516"/>
        <end position="542"/>
    </location>
</feature>
<dbReference type="Proteomes" id="UP000029981">
    <property type="component" value="Chromosome 5"/>
</dbReference>
<reference evidence="10 11" key="2">
    <citation type="journal article" date="2009" name="PLoS ONE">
        <title>An integrated genetic and cytogenetic map of the cucumber genome.</title>
        <authorList>
            <person name="Ren Y."/>
            <person name="Zhang Z."/>
            <person name="Liu J."/>
            <person name="Staub J.E."/>
            <person name="Han Y."/>
            <person name="Cheng Z."/>
            <person name="Li X."/>
            <person name="Lu J."/>
            <person name="Miao H."/>
            <person name="Kang H."/>
            <person name="Xie B."/>
            <person name="Gu X."/>
            <person name="Wang X."/>
            <person name="Du Y."/>
            <person name="Jin W."/>
            <person name="Huang S."/>
        </authorList>
    </citation>
    <scope>NUCLEOTIDE SEQUENCE [LARGE SCALE GENOMIC DNA]</scope>
    <source>
        <strain evidence="11">cv. 9930</strain>
    </source>
</reference>
<dbReference type="OrthoDB" id="8026949at2759"/>
<comment type="subcellular location">
    <subcellularLocation>
        <location evidence="1">Nucleus</location>
        <location evidence="1">Nucleoplasm</location>
    </subcellularLocation>
</comment>
<reference evidence="10 11" key="1">
    <citation type="journal article" date="2009" name="Nat. Genet.">
        <title>The genome of the cucumber, Cucumis sativus L.</title>
        <authorList>
            <person name="Huang S."/>
            <person name="Li R."/>
            <person name="Zhang Z."/>
            <person name="Li L."/>
            <person name="Gu X."/>
            <person name="Fan W."/>
            <person name="Lucas W.J."/>
            <person name="Wang X."/>
            <person name="Xie B."/>
            <person name="Ni P."/>
            <person name="Ren Y."/>
            <person name="Zhu H."/>
            <person name="Li J."/>
            <person name="Lin K."/>
            <person name="Jin W."/>
            <person name="Fei Z."/>
            <person name="Li G."/>
            <person name="Staub J."/>
            <person name="Kilian A."/>
            <person name="van der Vossen E.A."/>
            <person name="Wu Y."/>
            <person name="Guo J."/>
            <person name="He J."/>
            <person name="Jia Z."/>
            <person name="Ren Y."/>
            <person name="Tian G."/>
            <person name="Lu Y."/>
            <person name="Ruan J."/>
            <person name="Qian W."/>
            <person name="Wang M."/>
            <person name="Huang Q."/>
            <person name="Li B."/>
            <person name="Xuan Z."/>
            <person name="Cao J."/>
            <person name="Asan"/>
            <person name="Wu Z."/>
            <person name="Zhang J."/>
            <person name="Cai Q."/>
            <person name="Bai Y."/>
            <person name="Zhao B."/>
            <person name="Han Y."/>
            <person name="Li Y."/>
            <person name="Li X."/>
            <person name="Wang S."/>
            <person name="Shi Q."/>
            <person name="Liu S."/>
            <person name="Cho W.K."/>
            <person name="Kim J.Y."/>
            <person name="Xu Y."/>
            <person name="Heller-Uszynska K."/>
            <person name="Miao H."/>
            <person name="Cheng Z."/>
            <person name="Zhang S."/>
            <person name="Wu J."/>
            <person name="Yang Y."/>
            <person name="Kang H."/>
            <person name="Li M."/>
            <person name="Liang H."/>
            <person name="Ren X."/>
            <person name="Shi Z."/>
            <person name="Wen M."/>
            <person name="Jian M."/>
            <person name="Yang H."/>
            <person name="Zhang G."/>
            <person name="Yang Z."/>
            <person name="Chen R."/>
            <person name="Liu S."/>
            <person name="Li J."/>
            <person name="Ma L."/>
            <person name="Liu H."/>
            <person name="Zhou Y."/>
            <person name="Zhao J."/>
            <person name="Fang X."/>
            <person name="Li G."/>
            <person name="Fang L."/>
            <person name="Li Y."/>
            <person name="Liu D."/>
            <person name="Zheng H."/>
            <person name="Zhang Y."/>
            <person name="Qin N."/>
            <person name="Li Z."/>
            <person name="Yang G."/>
            <person name="Yang S."/>
            <person name="Bolund L."/>
            <person name="Kristiansen K."/>
            <person name="Zheng H."/>
            <person name="Li S."/>
            <person name="Zhang X."/>
            <person name="Yang H."/>
            <person name="Wang J."/>
            <person name="Sun R."/>
            <person name="Zhang B."/>
            <person name="Jiang S."/>
            <person name="Wang J."/>
            <person name="Du Y."/>
            <person name="Li S."/>
        </authorList>
    </citation>
    <scope>NUCLEOTIDE SEQUENCE [LARGE SCALE GENOMIC DNA]</scope>
    <source>
        <strain evidence="11">cv. 9930</strain>
    </source>
</reference>
<dbReference type="GO" id="GO:0003723">
    <property type="term" value="F:RNA binding"/>
    <property type="evidence" value="ECO:0000318"/>
    <property type="project" value="GO_Central"/>
</dbReference>
<evidence type="ECO:0000313" key="11">
    <source>
        <dbReference type="Proteomes" id="UP000029981"/>
    </source>
</evidence>
<dbReference type="Gramene" id="KGN52565">
    <property type="protein sequence ID" value="KGN52565"/>
    <property type="gene ID" value="Csa_5G643930"/>
</dbReference>
<dbReference type="KEGG" id="csv:101212144"/>
<name>A0A0A0KSK4_CUCSA</name>
<organism evidence="10 11">
    <name type="scientific">Cucumis sativus</name>
    <name type="common">Cucumber</name>
    <dbReference type="NCBI Taxonomy" id="3659"/>
    <lineage>
        <taxon>Eukaryota</taxon>
        <taxon>Viridiplantae</taxon>
        <taxon>Streptophyta</taxon>
        <taxon>Embryophyta</taxon>
        <taxon>Tracheophyta</taxon>
        <taxon>Spermatophyta</taxon>
        <taxon>Magnoliopsida</taxon>
        <taxon>eudicotyledons</taxon>
        <taxon>Gunneridae</taxon>
        <taxon>Pentapetalae</taxon>
        <taxon>rosids</taxon>
        <taxon>fabids</taxon>
        <taxon>Cucurbitales</taxon>
        <taxon>Cucurbitaceae</taxon>
        <taxon>Benincaseae</taxon>
        <taxon>Cucumis</taxon>
    </lineage>
</organism>
<dbReference type="InterPro" id="IPR006568">
    <property type="entry name" value="PSP_pro-rich"/>
</dbReference>
<evidence type="ECO:0000313" key="10">
    <source>
        <dbReference type="EMBL" id="KGN52565.1"/>
    </source>
</evidence>
<feature type="compositionally biased region" description="Polar residues" evidence="8">
    <location>
        <begin position="14"/>
        <end position="39"/>
    </location>
</feature>
<keyword evidence="3" id="KW-0479">Metal-binding</keyword>
<keyword evidence="11" id="KW-1185">Reference proteome</keyword>
<dbReference type="Pfam" id="PF04046">
    <property type="entry name" value="PSP"/>
    <property type="match status" value="1"/>
</dbReference>
<dbReference type="GO" id="GO:0008270">
    <property type="term" value="F:zinc ion binding"/>
    <property type="evidence" value="ECO:0007669"/>
    <property type="project" value="UniProtKB-KW"/>
</dbReference>
<reference evidence="10 11" key="3">
    <citation type="journal article" date="2010" name="BMC Genomics">
        <title>Transcriptome sequencing and comparative analysis of cucumber flowers with different sex types.</title>
        <authorList>
            <person name="Guo S."/>
            <person name="Zheng Y."/>
            <person name="Joung J.G."/>
            <person name="Liu S."/>
            <person name="Zhang Z."/>
            <person name="Crasta O.R."/>
            <person name="Sobral B.W."/>
            <person name="Xu Y."/>
            <person name="Huang S."/>
            <person name="Fei Z."/>
        </authorList>
    </citation>
    <scope>NUCLEOTIDE SEQUENCE [LARGE SCALE GENOMIC DNA]</scope>
    <source>
        <strain evidence="11">cv. 9930</strain>
    </source>
</reference>
<feature type="compositionally biased region" description="Polar residues" evidence="8">
    <location>
        <begin position="500"/>
        <end position="514"/>
    </location>
</feature>
<feature type="compositionally biased region" description="Low complexity" evidence="8">
    <location>
        <begin position="601"/>
        <end position="617"/>
    </location>
</feature>
<feature type="region of interest" description="Disordered" evidence="8">
    <location>
        <begin position="1"/>
        <end position="47"/>
    </location>
</feature>
<feature type="compositionally biased region" description="Basic and acidic residues" evidence="8">
    <location>
        <begin position="584"/>
        <end position="600"/>
    </location>
</feature>
<keyword evidence="4 7" id="KW-0863">Zinc-finger</keyword>
<keyword evidence="5" id="KW-0862">Zinc</keyword>
<dbReference type="OMA" id="WTPHAYS"/>
<feature type="domain" description="CCHC-type" evidence="9">
    <location>
        <begin position="344"/>
        <end position="360"/>
    </location>
</feature>
<feature type="region of interest" description="Disordered" evidence="8">
    <location>
        <begin position="69"/>
        <end position="101"/>
    </location>
</feature>
<dbReference type="STRING" id="3659.A0A0A0KSK4"/>
<evidence type="ECO:0000256" key="5">
    <source>
        <dbReference type="ARBA" id="ARBA00022833"/>
    </source>
</evidence>
<dbReference type="InterPro" id="IPR052115">
    <property type="entry name" value="NEXT_complex_subunit_ZCCHC8"/>
</dbReference>
<evidence type="ECO:0000259" key="9">
    <source>
        <dbReference type="PROSITE" id="PS50158"/>
    </source>
</evidence>
<evidence type="ECO:0000256" key="6">
    <source>
        <dbReference type="ARBA" id="ARBA00023242"/>
    </source>
</evidence>
<feature type="region of interest" description="Disordered" evidence="8">
    <location>
        <begin position="372"/>
        <end position="403"/>
    </location>
</feature>
<dbReference type="InterPro" id="IPR001878">
    <property type="entry name" value="Znf_CCHC"/>
</dbReference>
<dbReference type="AlphaFoldDB" id="A0A0A0KSK4"/>
<proteinExistence type="inferred from homology"/>
<evidence type="ECO:0000256" key="3">
    <source>
        <dbReference type="ARBA" id="ARBA00022723"/>
    </source>
</evidence>
<dbReference type="PROSITE" id="PS50158">
    <property type="entry name" value="ZF_CCHC"/>
    <property type="match status" value="1"/>
</dbReference>
<comment type="similarity">
    <text evidence="2">Belongs to the ZCCHC8 family.</text>
</comment>
<dbReference type="GO" id="GO:0071013">
    <property type="term" value="C:catalytic step 2 spliceosome"/>
    <property type="evidence" value="ECO:0000318"/>
    <property type="project" value="GO_Central"/>
</dbReference>
<evidence type="ECO:0000256" key="4">
    <source>
        <dbReference type="ARBA" id="ARBA00022771"/>
    </source>
</evidence>
<sequence length="617" mass="69530">MGTEDFIALPASGDSGNETESNESLTFNETREAYSQSSVLKRKDDDASIEKAELVDDVQLEAMHCIPQSDLVDETQRSDSDMEIEDLNNLPDFSKTRSRSENSEILSKAADLPVNSADGNILPSSELLQQNELHTRYEDVCHVESKKFQKDLVDNSSFLKTGGQLTVMNGVSIDFNELNSGAPMENGSATSHHHGGPSKIQKSDGISGVKRPRMAMEAMDEQQPSVHIVYTSLTRDSKQKLDELLKQWSEWHAQQGSLSCDDKDTENLESGEETFFPALCVGTKKTSAVTFWMDNQKSEQQQNFVPIDDNSVPLYDRGFTLGLTSANDSSNAEGGQKIIDDASRCFNCGSYNHSLKDCRKPRDNAAVNNARNKYKKQHNSASRNSTRYYQNSRGGKYDDLRPGTLDAETRQLLGLKELDPPPWLNRMRELGYPPGYLDPEDEDQPSGITIYADEKTDEQEDGEITEAEYRKPRKKKSVEFPGINAPIPENADERLWAPEPSNSGLSRNRSNQRLNHYPEYDTRGNDHHQQRWSRDYRDDRPPGVDSIKSPPSFTPRYGGHDFSYDSQTPRGSFSTSRSPNLGRPHSDRGRRSPQRDDDYSRYSSSYSSSLFSPPRRR</sequence>
<feature type="region of interest" description="Disordered" evidence="8">
    <location>
        <begin position="427"/>
        <end position="617"/>
    </location>
</feature>
<dbReference type="PANTHER" id="PTHR13316:SF0">
    <property type="entry name" value="ZINC FINGER CCHC DOMAIN-CONTAINING PROTEIN 8"/>
    <property type="match status" value="1"/>
</dbReference>
<feature type="compositionally biased region" description="Polar residues" evidence="8">
    <location>
        <begin position="564"/>
        <end position="579"/>
    </location>
</feature>
<gene>
    <name evidence="10" type="ORF">Csa_5G643930</name>
</gene>
<evidence type="ECO:0000256" key="1">
    <source>
        <dbReference type="ARBA" id="ARBA00004642"/>
    </source>
</evidence>
<dbReference type="EMBL" id="CM002926">
    <property type="protein sequence ID" value="KGN52565.1"/>
    <property type="molecule type" value="Genomic_DNA"/>
</dbReference>
<evidence type="ECO:0000256" key="8">
    <source>
        <dbReference type="SAM" id="MobiDB-lite"/>
    </source>
</evidence>